<reference evidence="11" key="2">
    <citation type="submission" date="2025-05" db="UniProtKB">
        <authorList>
            <consortium name="EnsemblMetazoa"/>
        </authorList>
    </citation>
    <scope>IDENTIFICATION</scope>
    <source>
        <strain evidence="11">Foshan</strain>
    </source>
</reference>
<reference evidence="12" key="1">
    <citation type="journal article" date="2015" name="Proc. Natl. Acad. Sci. U.S.A.">
        <title>Genome sequence of the Asian Tiger mosquito, Aedes albopictus, reveals insights into its biology, genetics, and evolution.</title>
        <authorList>
            <person name="Chen X.G."/>
            <person name="Jiang X."/>
            <person name="Gu J."/>
            <person name="Xu M."/>
            <person name="Wu Y."/>
            <person name="Deng Y."/>
            <person name="Zhang C."/>
            <person name="Bonizzoni M."/>
            <person name="Dermauw W."/>
            <person name="Vontas J."/>
            <person name="Armbruster P."/>
            <person name="Huang X."/>
            <person name="Yang Y."/>
            <person name="Zhang H."/>
            <person name="He W."/>
            <person name="Peng H."/>
            <person name="Liu Y."/>
            <person name="Wu K."/>
            <person name="Chen J."/>
            <person name="Lirakis M."/>
            <person name="Topalis P."/>
            <person name="Van Leeuwen T."/>
            <person name="Hall A.B."/>
            <person name="Jiang X."/>
            <person name="Thorpe C."/>
            <person name="Mueller R.L."/>
            <person name="Sun C."/>
            <person name="Waterhouse R.M."/>
            <person name="Yan G."/>
            <person name="Tu Z.J."/>
            <person name="Fang X."/>
            <person name="James A.A."/>
        </authorList>
    </citation>
    <scope>NUCLEOTIDE SEQUENCE [LARGE SCALE GENOMIC DNA]</scope>
    <source>
        <strain evidence="12">Foshan</strain>
    </source>
</reference>
<feature type="domain" description="C2H2-type" evidence="10">
    <location>
        <begin position="605"/>
        <end position="632"/>
    </location>
</feature>
<dbReference type="PROSITE" id="PS00028">
    <property type="entry name" value="ZINC_FINGER_C2H2_1"/>
    <property type="match status" value="11"/>
</dbReference>
<evidence type="ECO:0000313" key="12">
    <source>
        <dbReference type="Proteomes" id="UP000069940"/>
    </source>
</evidence>
<feature type="domain" description="C2H2-type" evidence="10">
    <location>
        <begin position="633"/>
        <end position="660"/>
    </location>
</feature>
<dbReference type="SUPFAM" id="SSF57667">
    <property type="entry name" value="beta-beta-alpha zinc fingers"/>
    <property type="match status" value="6"/>
</dbReference>
<organism evidence="11 12">
    <name type="scientific">Aedes albopictus</name>
    <name type="common">Asian tiger mosquito</name>
    <name type="synonym">Stegomyia albopicta</name>
    <dbReference type="NCBI Taxonomy" id="7160"/>
    <lineage>
        <taxon>Eukaryota</taxon>
        <taxon>Metazoa</taxon>
        <taxon>Ecdysozoa</taxon>
        <taxon>Arthropoda</taxon>
        <taxon>Hexapoda</taxon>
        <taxon>Insecta</taxon>
        <taxon>Pterygota</taxon>
        <taxon>Neoptera</taxon>
        <taxon>Endopterygota</taxon>
        <taxon>Diptera</taxon>
        <taxon>Nematocera</taxon>
        <taxon>Culicoidea</taxon>
        <taxon>Culicidae</taxon>
        <taxon>Culicinae</taxon>
        <taxon>Aedini</taxon>
        <taxon>Aedes</taxon>
        <taxon>Stegomyia</taxon>
    </lineage>
</organism>
<dbReference type="Pfam" id="PF00096">
    <property type="entry name" value="zf-C2H2"/>
    <property type="match status" value="6"/>
</dbReference>
<comment type="subcellular location">
    <subcellularLocation>
        <location evidence="1">Nucleus</location>
    </subcellularLocation>
</comment>
<dbReference type="PROSITE" id="PS50157">
    <property type="entry name" value="ZINC_FINGER_C2H2_2"/>
    <property type="match status" value="10"/>
</dbReference>
<proteinExistence type="predicted"/>
<accession>A0ABM2A0P6</accession>
<feature type="domain" description="C2H2-type" evidence="10">
    <location>
        <begin position="394"/>
        <end position="421"/>
    </location>
</feature>
<feature type="domain" description="C2H2-type" evidence="10">
    <location>
        <begin position="577"/>
        <end position="604"/>
    </location>
</feature>
<feature type="domain" description="C2H2-type" evidence="10">
    <location>
        <begin position="478"/>
        <end position="505"/>
    </location>
</feature>
<feature type="compositionally biased region" description="Basic and acidic residues" evidence="9">
    <location>
        <begin position="242"/>
        <end position="266"/>
    </location>
</feature>
<keyword evidence="4 8" id="KW-0863">Zinc-finger</keyword>
<feature type="domain" description="C2H2-type" evidence="10">
    <location>
        <begin position="661"/>
        <end position="683"/>
    </location>
</feature>
<dbReference type="PANTHER" id="PTHR24390:SF159">
    <property type="entry name" value="GROWTH FACTOR INDEPENDENT 1 TRANSCRIPTIONAL REPRESSOR"/>
    <property type="match status" value="1"/>
</dbReference>
<evidence type="ECO:0000256" key="2">
    <source>
        <dbReference type="ARBA" id="ARBA00022723"/>
    </source>
</evidence>
<evidence type="ECO:0000256" key="8">
    <source>
        <dbReference type="PROSITE-ProRule" id="PRU00042"/>
    </source>
</evidence>
<evidence type="ECO:0000256" key="7">
    <source>
        <dbReference type="ARBA" id="ARBA00023242"/>
    </source>
</evidence>
<keyword evidence="5" id="KW-0862">Zinc</keyword>
<feature type="domain" description="C2H2-type" evidence="10">
    <location>
        <begin position="520"/>
        <end position="548"/>
    </location>
</feature>
<sequence length="695" mass="79636">MSCVVPFCDPDGQSFTLRFPRNQLLIQRWCQAIELGTGVALPDPLDPLLAEVCQQHFQEVDEYSEPIIFQNASLGRQVHLASCRLCLEFDYAEKFIPAGSGTTTIGTMAIGEALKAIGCGIQLTGSDFLDNICEECLVRLDLAVALRRKFFECSKSFQRMGLFIREENRLRYKRVPKVEVVEEVLQDEQVGSSEFLVAVEPLVKVETKPEIEMIDLDLTDIVEEDDDQEIEEEYIEQDDDCKDGSAHEDVSVEAKNEADASDELPKTQKRKRGRPRGSGQPNMSRKRCKLKGLTERKCYMCVQLFETAEELFSHMVEHVDHNLTCEACDESFPNLTKYNRHLSKHDPVERPIKCDHCELRFTDRLGKRRHEKLKHNVDHAVTTFSYADRPKGKFTCQHCGKQCMSLSFLKEHEDAHAGIKRHECKSCGRLFANKNNLERHHLIHTSEKPYKCEVCGKAFRQSPMYKDHLRLHSGETPYACNGCELRFTSTTLLRKHKIRHHGSSSAQSQTGLALAPRAQNCCRFCTSTFKRHSLLVEHIQRTHSNEEVQFFQCQTCEQRFVDQAIFESHERNHEKNFQCGYCDRAFSSLQALKAHEPMHDGVRGYTCKTCSKTFSHVANLKRHELLHQGIKKHECDFCGKRFAQSNQLHTHRRTHTGEKPYECQMCGKRFADNSTLCKHRKSVCKTDVGGPVVGT</sequence>
<evidence type="ECO:0000256" key="3">
    <source>
        <dbReference type="ARBA" id="ARBA00022737"/>
    </source>
</evidence>
<evidence type="ECO:0000256" key="9">
    <source>
        <dbReference type="SAM" id="MobiDB-lite"/>
    </source>
</evidence>
<protein>
    <recommendedName>
        <fullName evidence="10">C2H2-type domain-containing protein</fullName>
    </recommendedName>
</protein>
<dbReference type="InterPro" id="IPR013087">
    <property type="entry name" value="Znf_C2H2_type"/>
</dbReference>
<dbReference type="PANTHER" id="PTHR24390">
    <property type="entry name" value="ZINC FINGER PROTEIN"/>
    <property type="match status" value="1"/>
</dbReference>
<name>A0ABM2A0P6_AEDAL</name>
<keyword evidence="7" id="KW-0539">Nucleus</keyword>
<evidence type="ECO:0000256" key="1">
    <source>
        <dbReference type="ARBA" id="ARBA00004123"/>
    </source>
</evidence>
<dbReference type="RefSeq" id="XP_062715620.1">
    <property type="nucleotide sequence ID" value="XM_062859636.1"/>
</dbReference>
<keyword evidence="12" id="KW-1185">Reference proteome</keyword>
<feature type="domain" description="C2H2-type" evidence="10">
    <location>
        <begin position="551"/>
        <end position="578"/>
    </location>
</feature>
<evidence type="ECO:0000256" key="6">
    <source>
        <dbReference type="ARBA" id="ARBA00023125"/>
    </source>
</evidence>
<dbReference type="RefSeq" id="XP_019541226.3">
    <property type="nucleotide sequence ID" value="XM_019685681.3"/>
</dbReference>
<keyword evidence="6" id="KW-0238">DNA-binding</keyword>
<evidence type="ECO:0000256" key="4">
    <source>
        <dbReference type="ARBA" id="ARBA00022771"/>
    </source>
</evidence>
<keyword evidence="3" id="KW-0677">Repeat</keyword>
<evidence type="ECO:0000259" key="10">
    <source>
        <dbReference type="PROSITE" id="PS50157"/>
    </source>
</evidence>
<dbReference type="InterPro" id="IPR012934">
    <property type="entry name" value="Znf_AD"/>
</dbReference>
<evidence type="ECO:0000256" key="5">
    <source>
        <dbReference type="ARBA" id="ARBA00022833"/>
    </source>
</evidence>
<dbReference type="InterPro" id="IPR036236">
    <property type="entry name" value="Znf_C2H2_sf"/>
</dbReference>
<keyword evidence="2" id="KW-0479">Metal-binding</keyword>
<dbReference type="SMART" id="SM00355">
    <property type="entry name" value="ZnF_C2H2"/>
    <property type="match status" value="13"/>
</dbReference>
<dbReference type="EnsemblMetazoa" id="AALFPA23_023361.R34761">
    <property type="protein sequence ID" value="AALFPA23_023361.P34761"/>
    <property type="gene ID" value="AALFPA23_023361"/>
</dbReference>
<dbReference type="Proteomes" id="UP000069940">
    <property type="component" value="Unassembled WGS sequence"/>
</dbReference>
<dbReference type="Gene3D" id="3.30.160.60">
    <property type="entry name" value="Classic Zinc Finger"/>
    <property type="match status" value="10"/>
</dbReference>
<dbReference type="SMART" id="SM00868">
    <property type="entry name" value="zf-AD"/>
    <property type="match status" value="1"/>
</dbReference>
<dbReference type="GeneID" id="109412039"/>
<feature type="domain" description="C2H2-type" evidence="10">
    <location>
        <begin position="422"/>
        <end position="449"/>
    </location>
</feature>
<evidence type="ECO:0000313" key="11">
    <source>
        <dbReference type="EnsemblMetazoa" id="AALFPA23_023361.P34762"/>
    </source>
</evidence>
<feature type="region of interest" description="Disordered" evidence="9">
    <location>
        <begin position="234"/>
        <end position="286"/>
    </location>
</feature>
<feature type="domain" description="C2H2-type" evidence="10">
    <location>
        <begin position="450"/>
        <end position="477"/>
    </location>
</feature>
<dbReference type="EnsemblMetazoa" id="AALFPA23_023361.R34762">
    <property type="protein sequence ID" value="AALFPA23_023361.P34762"/>
    <property type="gene ID" value="AALFPA23_023361"/>
</dbReference>